<feature type="domain" description="Glycoside hydrolase family 2 catalytic" evidence="2">
    <location>
        <begin position="56"/>
        <end position="277"/>
    </location>
</feature>
<dbReference type="InterPro" id="IPR017853">
    <property type="entry name" value="GH"/>
</dbReference>
<evidence type="ECO:0000313" key="3">
    <source>
        <dbReference type="EMBL" id="GHB30198.1"/>
    </source>
</evidence>
<dbReference type="GO" id="GO:0004553">
    <property type="term" value="F:hydrolase activity, hydrolyzing O-glycosyl compounds"/>
    <property type="evidence" value="ECO:0007669"/>
    <property type="project" value="InterPro"/>
</dbReference>
<dbReference type="PROSITE" id="PS51257">
    <property type="entry name" value="PROKAR_LIPOPROTEIN"/>
    <property type="match status" value="1"/>
</dbReference>
<feature type="signal peptide" evidence="1">
    <location>
        <begin position="1"/>
        <end position="20"/>
    </location>
</feature>
<dbReference type="GO" id="GO:0005975">
    <property type="term" value="P:carbohydrate metabolic process"/>
    <property type="evidence" value="ECO:0007669"/>
    <property type="project" value="InterPro"/>
</dbReference>
<organism evidence="3 4">
    <name type="scientific">Mongoliitalea lutea</name>
    <dbReference type="NCBI Taxonomy" id="849756"/>
    <lineage>
        <taxon>Bacteria</taxon>
        <taxon>Pseudomonadati</taxon>
        <taxon>Bacteroidota</taxon>
        <taxon>Cytophagia</taxon>
        <taxon>Cytophagales</taxon>
        <taxon>Cyclobacteriaceae</taxon>
        <taxon>Mongoliitalea</taxon>
    </lineage>
</organism>
<feature type="chain" id="PRO_5035146162" description="Glycoside hydrolase family 2 catalytic domain-containing protein" evidence="1">
    <location>
        <begin position="21"/>
        <end position="431"/>
    </location>
</feature>
<reference evidence="3" key="1">
    <citation type="journal article" date="2014" name="Int. J. Syst. Evol. Microbiol.">
        <title>Complete genome sequence of Corynebacterium casei LMG S-19264T (=DSM 44701T), isolated from a smear-ripened cheese.</title>
        <authorList>
            <consortium name="US DOE Joint Genome Institute (JGI-PGF)"/>
            <person name="Walter F."/>
            <person name="Albersmeier A."/>
            <person name="Kalinowski J."/>
            <person name="Ruckert C."/>
        </authorList>
    </citation>
    <scope>NUCLEOTIDE SEQUENCE</scope>
    <source>
        <strain evidence="3">KCTC 23224</strain>
    </source>
</reference>
<reference evidence="3" key="2">
    <citation type="submission" date="2020-09" db="EMBL/GenBank/DDBJ databases">
        <authorList>
            <person name="Sun Q."/>
            <person name="Kim S."/>
        </authorList>
    </citation>
    <scope>NUCLEOTIDE SEQUENCE</scope>
    <source>
        <strain evidence="3">KCTC 23224</strain>
    </source>
</reference>
<gene>
    <name evidence="3" type="ORF">GCM10008106_08850</name>
</gene>
<evidence type="ECO:0000256" key="1">
    <source>
        <dbReference type="SAM" id="SignalP"/>
    </source>
</evidence>
<keyword evidence="1" id="KW-0732">Signal</keyword>
<dbReference type="AlphaFoldDB" id="A0A8J3G4J8"/>
<proteinExistence type="predicted"/>
<protein>
    <recommendedName>
        <fullName evidence="2">Glycoside hydrolase family 2 catalytic domain-containing protein</fullName>
    </recommendedName>
</protein>
<keyword evidence="4" id="KW-1185">Reference proteome</keyword>
<sequence length="431" mass="49303">MKYLNPLAFCMLFLLACVSAQNNQITVIHDDSGMRLQVDGKDFMVNGMNWDYFPIGTNYNYNLWKKSDAFIQKALDDEMSLLQTMGVNAIRVYTGIPAKWITYIYENYGIYTMLNHSFGRYGVEVDATWMANTEYADPRVQKILLDEVRQMTQDYKNTPGLLLYLLGNENNYGLFWGGAETEDIPVQDKESTKRARAMYRLFNEATLEMKKISTNHPVSICNGDLLFLEIIAEECKDIDIFGINIYRGVSFGDTYDRVLKELNKPVLLTELGADAYHSIKNEEDQESQAMYLVANWKEMYEQAAGMGKAGNSLGGFTFQFSDGWWKVGQTRDLSKHNTESTWSNGGYFHDFIEGQNNMNEEWFGICAKGPTDNQGHYSLHPRAAYFALQQVHQLDPYAKGMTPERIQQHFDTINLQESVAKAKSFQEGPDT</sequence>
<evidence type="ECO:0000313" key="4">
    <source>
        <dbReference type="Proteomes" id="UP000642809"/>
    </source>
</evidence>
<dbReference type="Gene3D" id="3.20.20.80">
    <property type="entry name" value="Glycosidases"/>
    <property type="match status" value="1"/>
</dbReference>
<evidence type="ECO:0000259" key="2">
    <source>
        <dbReference type="Pfam" id="PF02836"/>
    </source>
</evidence>
<dbReference type="SUPFAM" id="SSF51445">
    <property type="entry name" value="(Trans)glycosidases"/>
    <property type="match status" value="1"/>
</dbReference>
<accession>A0A8J3G4J8</accession>
<dbReference type="InterPro" id="IPR006103">
    <property type="entry name" value="Glyco_hydro_2_cat"/>
</dbReference>
<dbReference type="Pfam" id="PF02836">
    <property type="entry name" value="Glyco_hydro_2_C"/>
    <property type="match status" value="1"/>
</dbReference>
<name>A0A8J3G4J8_9BACT</name>
<dbReference type="EMBL" id="BMYF01000004">
    <property type="protein sequence ID" value="GHB30198.1"/>
    <property type="molecule type" value="Genomic_DNA"/>
</dbReference>
<dbReference type="Proteomes" id="UP000642809">
    <property type="component" value="Unassembled WGS sequence"/>
</dbReference>
<comment type="caution">
    <text evidence="3">The sequence shown here is derived from an EMBL/GenBank/DDBJ whole genome shotgun (WGS) entry which is preliminary data.</text>
</comment>